<evidence type="ECO:0000313" key="2">
    <source>
        <dbReference type="Proteomes" id="UP000008311"/>
    </source>
</evidence>
<dbReference type="AlphaFoldDB" id="B9SUN1"/>
<sequence length="182" mass="19981">MGKINHDFNPFLFPSTSCPPPLSLSFSSSSSSSFFSSSSSPSLNSPFQYSSPNLSLAPSQSSNFLPPYAAVVRGPCSACKIVLQNCTEKCWLATDKLLQTGLLFDTTEGDQTSADDGVSSKADDRRSESERAELLLELQSIKTENQKLRYMLNQVINNYNEIQRHLIALMSEQPQQTDTAIA</sequence>
<accession>B9SUN1</accession>
<organism evidence="1 2">
    <name type="scientific">Ricinus communis</name>
    <name type="common">Castor bean</name>
    <dbReference type="NCBI Taxonomy" id="3988"/>
    <lineage>
        <taxon>Eukaryota</taxon>
        <taxon>Viridiplantae</taxon>
        <taxon>Streptophyta</taxon>
        <taxon>Embryophyta</taxon>
        <taxon>Tracheophyta</taxon>
        <taxon>Spermatophyta</taxon>
        <taxon>Magnoliopsida</taxon>
        <taxon>eudicotyledons</taxon>
        <taxon>Gunneridae</taxon>
        <taxon>Pentapetalae</taxon>
        <taxon>rosids</taxon>
        <taxon>fabids</taxon>
        <taxon>Malpighiales</taxon>
        <taxon>Euphorbiaceae</taxon>
        <taxon>Acalyphoideae</taxon>
        <taxon>Acalypheae</taxon>
        <taxon>Ricinus</taxon>
    </lineage>
</organism>
<name>B9SUN1_RICCO</name>
<dbReference type="EMBL" id="EQ974150">
    <property type="protein sequence ID" value="EEF32666.1"/>
    <property type="molecule type" value="Genomic_DNA"/>
</dbReference>
<evidence type="ECO:0000313" key="1">
    <source>
        <dbReference type="EMBL" id="EEF32666.1"/>
    </source>
</evidence>
<reference evidence="2" key="1">
    <citation type="journal article" date="2010" name="Nat. Biotechnol.">
        <title>Draft genome sequence of the oilseed species Ricinus communis.</title>
        <authorList>
            <person name="Chan A.P."/>
            <person name="Crabtree J."/>
            <person name="Zhao Q."/>
            <person name="Lorenzi H."/>
            <person name="Orvis J."/>
            <person name="Puiu D."/>
            <person name="Melake-Berhan A."/>
            <person name="Jones K.M."/>
            <person name="Redman J."/>
            <person name="Chen G."/>
            <person name="Cahoon E.B."/>
            <person name="Gedil M."/>
            <person name="Stanke M."/>
            <person name="Haas B.J."/>
            <person name="Wortman J.R."/>
            <person name="Fraser-Liggett C.M."/>
            <person name="Ravel J."/>
            <person name="Rabinowicz P.D."/>
        </authorList>
    </citation>
    <scope>NUCLEOTIDE SEQUENCE [LARGE SCALE GENOMIC DNA]</scope>
    <source>
        <strain evidence="2">cv. Hale</strain>
    </source>
</reference>
<proteinExistence type="predicted"/>
<protein>
    <recommendedName>
        <fullName evidence="3">LOB domain-containing protein</fullName>
    </recommendedName>
</protein>
<evidence type="ECO:0008006" key="3">
    <source>
        <dbReference type="Google" id="ProtNLM"/>
    </source>
</evidence>
<dbReference type="KEGG" id="rcu:8288257"/>
<dbReference type="InParanoid" id="B9SUN1"/>
<keyword evidence="2" id="KW-1185">Reference proteome</keyword>
<dbReference type="STRING" id="3988.B9SUN1"/>
<dbReference type="Proteomes" id="UP000008311">
    <property type="component" value="Unassembled WGS sequence"/>
</dbReference>
<gene>
    <name evidence="1" type="ORF">RCOM_0713200</name>
</gene>